<protein>
    <submittedName>
        <fullName evidence="2">Uncharacterized protein</fullName>
    </submittedName>
</protein>
<keyword evidence="1" id="KW-0732">Signal</keyword>
<organism evidence="2 3">
    <name type="scientific">Ponticaulis profundi</name>
    <dbReference type="NCBI Taxonomy" id="2665222"/>
    <lineage>
        <taxon>Bacteria</taxon>
        <taxon>Pseudomonadati</taxon>
        <taxon>Pseudomonadota</taxon>
        <taxon>Alphaproteobacteria</taxon>
        <taxon>Hyphomonadales</taxon>
        <taxon>Hyphomonadaceae</taxon>
        <taxon>Ponticaulis</taxon>
    </lineage>
</organism>
<evidence type="ECO:0000313" key="2">
    <source>
        <dbReference type="EMBL" id="MFC6198441.1"/>
    </source>
</evidence>
<keyword evidence="3" id="KW-1185">Reference proteome</keyword>
<accession>A0ABW1SAX3</accession>
<proteinExistence type="predicted"/>
<name>A0ABW1SAX3_9PROT</name>
<sequence length="139" mass="15169">MQLITAVFFTLVATMAAPAIAQQTGGFVAQCQIMGQPVTLQLQYERIGGAGPIYAPNGDIRSVVGDGSSTTYWNGAFVSPNGQQMPVSGENRFLRFYDQNAYNRETVLEVTETGAKTFYLTDVYGNYPGNHPCQVTNVW</sequence>
<dbReference type="EMBL" id="JBHSSW010000012">
    <property type="protein sequence ID" value="MFC6198441.1"/>
    <property type="molecule type" value="Genomic_DNA"/>
</dbReference>
<evidence type="ECO:0000256" key="1">
    <source>
        <dbReference type="SAM" id="SignalP"/>
    </source>
</evidence>
<dbReference type="RefSeq" id="WP_377378651.1">
    <property type="nucleotide sequence ID" value="NZ_JBHSSW010000012.1"/>
</dbReference>
<dbReference type="Proteomes" id="UP001596303">
    <property type="component" value="Unassembled WGS sequence"/>
</dbReference>
<feature type="chain" id="PRO_5045574963" evidence="1">
    <location>
        <begin position="22"/>
        <end position="139"/>
    </location>
</feature>
<comment type="caution">
    <text evidence="2">The sequence shown here is derived from an EMBL/GenBank/DDBJ whole genome shotgun (WGS) entry which is preliminary data.</text>
</comment>
<reference evidence="3" key="1">
    <citation type="journal article" date="2019" name="Int. J. Syst. Evol. Microbiol.">
        <title>The Global Catalogue of Microorganisms (GCM) 10K type strain sequencing project: providing services to taxonomists for standard genome sequencing and annotation.</title>
        <authorList>
            <consortium name="The Broad Institute Genomics Platform"/>
            <consortium name="The Broad Institute Genome Sequencing Center for Infectious Disease"/>
            <person name="Wu L."/>
            <person name="Ma J."/>
        </authorList>
    </citation>
    <scope>NUCLEOTIDE SEQUENCE [LARGE SCALE GENOMIC DNA]</scope>
    <source>
        <strain evidence="3">CGMCC-1.15741</strain>
    </source>
</reference>
<evidence type="ECO:0000313" key="3">
    <source>
        <dbReference type="Proteomes" id="UP001596303"/>
    </source>
</evidence>
<gene>
    <name evidence="2" type="ORF">ACFQDM_10135</name>
</gene>
<feature type="signal peptide" evidence="1">
    <location>
        <begin position="1"/>
        <end position="21"/>
    </location>
</feature>